<dbReference type="NCBIfam" id="TIGR02595">
    <property type="entry name" value="PEP_CTERM"/>
    <property type="match status" value="1"/>
</dbReference>
<evidence type="ECO:0000313" key="1">
    <source>
        <dbReference type="EMBL" id="TWT87202.1"/>
    </source>
</evidence>
<keyword evidence="2" id="KW-1185">Reference proteome</keyword>
<proteinExistence type="predicted"/>
<dbReference type="RefSeq" id="WP_197525754.1">
    <property type="nucleotide sequence ID" value="NZ_SJPQ01000003.1"/>
</dbReference>
<dbReference type="AlphaFoldDB" id="A0A5C5ZIJ3"/>
<organism evidence="1 2">
    <name type="scientific">Pseudobythopirellula maris</name>
    <dbReference type="NCBI Taxonomy" id="2527991"/>
    <lineage>
        <taxon>Bacteria</taxon>
        <taxon>Pseudomonadati</taxon>
        <taxon>Planctomycetota</taxon>
        <taxon>Planctomycetia</taxon>
        <taxon>Pirellulales</taxon>
        <taxon>Lacipirellulaceae</taxon>
        <taxon>Pseudobythopirellula</taxon>
    </lineage>
</organism>
<name>A0A5C5ZIJ3_9BACT</name>
<accession>A0A5C5ZIJ3</accession>
<evidence type="ECO:0008006" key="3">
    <source>
        <dbReference type="Google" id="ProtNLM"/>
    </source>
</evidence>
<sequence>MLLSAGTPASAQPPDQLRHYEFSPQLSRIHISGGFAGVDFRSPIGGEFDLLTGFEYRLDPDDALFSIRPPSLEPYALFKNVDAAYFDAFSNQRRDLDRLLNLSGLEGYPTDYTFETIDFVGLDGQGAPIRLQARVGERRLVLSGRNNPSCCDFFDYEIKAVALLSPLGDYNFDYRTDINDYTLWVDTFGSTTDLRADGNANGIIDAGDYGVWRDGTVDFRLIPLGASIPEPSSAALVLIACWGVARRRR</sequence>
<comment type="caution">
    <text evidence="1">The sequence shown here is derived from an EMBL/GenBank/DDBJ whole genome shotgun (WGS) entry which is preliminary data.</text>
</comment>
<reference evidence="1 2" key="1">
    <citation type="submission" date="2019-02" db="EMBL/GenBank/DDBJ databases">
        <title>Deep-cultivation of Planctomycetes and their phenomic and genomic characterization uncovers novel biology.</title>
        <authorList>
            <person name="Wiegand S."/>
            <person name="Jogler M."/>
            <person name="Boedeker C."/>
            <person name="Pinto D."/>
            <person name="Vollmers J."/>
            <person name="Rivas-Marin E."/>
            <person name="Kohn T."/>
            <person name="Peeters S.H."/>
            <person name="Heuer A."/>
            <person name="Rast P."/>
            <person name="Oberbeckmann S."/>
            <person name="Bunk B."/>
            <person name="Jeske O."/>
            <person name="Meyerdierks A."/>
            <person name="Storesund J.E."/>
            <person name="Kallscheuer N."/>
            <person name="Luecker S."/>
            <person name="Lage O.M."/>
            <person name="Pohl T."/>
            <person name="Merkel B.J."/>
            <person name="Hornburger P."/>
            <person name="Mueller R.-W."/>
            <person name="Bruemmer F."/>
            <person name="Labrenz M."/>
            <person name="Spormann A.M."/>
            <person name="Op Den Camp H."/>
            <person name="Overmann J."/>
            <person name="Amann R."/>
            <person name="Jetten M.S.M."/>
            <person name="Mascher T."/>
            <person name="Medema M.H."/>
            <person name="Devos D.P."/>
            <person name="Kaster A.-K."/>
            <person name="Ovreas L."/>
            <person name="Rohde M."/>
            <person name="Galperin M.Y."/>
            <person name="Jogler C."/>
        </authorList>
    </citation>
    <scope>NUCLEOTIDE SEQUENCE [LARGE SCALE GENOMIC DNA]</scope>
    <source>
        <strain evidence="1 2">Mal64</strain>
    </source>
</reference>
<gene>
    <name evidence="1" type="ORF">Mal64_27400</name>
</gene>
<dbReference type="InterPro" id="IPR013424">
    <property type="entry name" value="Ice-binding_C"/>
</dbReference>
<evidence type="ECO:0000313" key="2">
    <source>
        <dbReference type="Proteomes" id="UP000315440"/>
    </source>
</evidence>
<dbReference type="Proteomes" id="UP000315440">
    <property type="component" value="Unassembled WGS sequence"/>
</dbReference>
<protein>
    <recommendedName>
        <fullName evidence="3">PEP-CTERM protein-sorting domain-containing protein</fullName>
    </recommendedName>
</protein>
<dbReference type="EMBL" id="SJPQ01000003">
    <property type="protein sequence ID" value="TWT87202.1"/>
    <property type="molecule type" value="Genomic_DNA"/>
</dbReference>